<evidence type="ECO:0000256" key="6">
    <source>
        <dbReference type="ARBA" id="ARBA00022694"/>
    </source>
</evidence>
<keyword evidence="7" id="KW-0274">FAD</keyword>
<evidence type="ECO:0000256" key="5">
    <source>
        <dbReference type="ARBA" id="ARBA00022691"/>
    </source>
</evidence>
<keyword evidence="6" id="KW-0819">tRNA processing</keyword>
<keyword evidence="9" id="KW-0511">Multifunctional enzyme</keyword>
<dbReference type="AlphaFoldDB" id="A0A6B2QYY8"/>
<evidence type="ECO:0000256" key="7">
    <source>
        <dbReference type="ARBA" id="ARBA00022827"/>
    </source>
</evidence>
<evidence type="ECO:0000313" key="11">
    <source>
        <dbReference type="EMBL" id="NDY82918.1"/>
    </source>
</evidence>
<reference evidence="11" key="1">
    <citation type="submission" date="2020-02" db="EMBL/GenBank/DDBJ databases">
        <authorList>
            <person name="Chen W.-M."/>
        </authorList>
    </citation>
    <scope>NUCLEOTIDE SEQUENCE</scope>
    <source>
        <strain evidence="11">NBD-18</strain>
    </source>
</reference>
<accession>A0A6B2QYY8</accession>
<dbReference type="Gene3D" id="3.30.9.10">
    <property type="entry name" value="D-Amino Acid Oxidase, subunit A, domain 2"/>
    <property type="match status" value="1"/>
</dbReference>
<evidence type="ECO:0000256" key="9">
    <source>
        <dbReference type="ARBA" id="ARBA00023268"/>
    </source>
</evidence>
<dbReference type="GO" id="GO:0005737">
    <property type="term" value="C:cytoplasm"/>
    <property type="evidence" value="ECO:0007669"/>
    <property type="project" value="TreeGrafter"/>
</dbReference>
<dbReference type="Gene3D" id="3.50.50.60">
    <property type="entry name" value="FAD/NAD(P)-binding domain"/>
    <property type="match status" value="1"/>
</dbReference>
<evidence type="ECO:0000256" key="8">
    <source>
        <dbReference type="ARBA" id="ARBA00023002"/>
    </source>
</evidence>
<feature type="domain" description="FAD dependent oxidoreductase" evidence="10">
    <location>
        <begin position="199"/>
        <end position="552"/>
    </location>
</feature>
<keyword evidence="1" id="KW-0963">Cytoplasm</keyword>
<evidence type="ECO:0000256" key="2">
    <source>
        <dbReference type="ARBA" id="ARBA00022603"/>
    </source>
</evidence>
<dbReference type="SUPFAM" id="SSF51905">
    <property type="entry name" value="FAD/NAD(P)-binding domain"/>
    <property type="match status" value="1"/>
</dbReference>
<proteinExistence type="predicted"/>
<gene>
    <name evidence="11" type="primary">mnmC</name>
    <name evidence="11" type="ORF">G3I67_06705</name>
</gene>
<dbReference type="Pfam" id="PF01266">
    <property type="entry name" value="DAO"/>
    <property type="match status" value="1"/>
</dbReference>
<dbReference type="InterPro" id="IPR029063">
    <property type="entry name" value="SAM-dependent_MTases_sf"/>
</dbReference>
<dbReference type="EC" id="2.1.1.61" evidence="11"/>
<organism evidence="11">
    <name type="scientific">Sheuella amnicola</name>
    <dbReference type="NCBI Taxonomy" id="2707330"/>
    <lineage>
        <taxon>Bacteria</taxon>
        <taxon>Pseudomonadati</taxon>
        <taxon>Pseudomonadota</taxon>
        <taxon>Betaproteobacteria</taxon>
        <taxon>Burkholderiales</taxon>
        <taxon>Alcaligenaceae</taxon>
        <taxon>Sheuella</taxon>
    </lineage>
</organism>
<dbReference type="GO" id="GO:0004808">
    <property type="term" value="F:tRNA (5-methylaminomethyl-2-thiouridylate)(34)-methyltransferase activity"/>
    <property type="evidence" value="ECO:0007669"/>
    <property type="project" value="UniProtKB-EC"/>
</dbReference>
<protein>
    <submittedName>
        <fullName evidence="11">FAD-dependent 5-carboxymethylaminomethyl-2-thiouridine(34) oxidoreductase MnmC</fullName>
        <ecNumber evidence="11">2.1.1.61</ecNumber>
    </submittedName>
</protein>
<dbReference type="RefSeq" id="WP_163653109.1">
    <property type="nucleotide sequence ID" value="NZ_JAAGRN010000004.1"/>
</dbReference>
<name>A0A6B2QYY8_9BURK</name>
<dbReference type="InterPro" id="IPR017610">
    <property type="entry name" value="tRNA_S-uridine_synth_MnmC_C"/>
</dbReference>
<dbReference type="PANTHER" id="PTHR13847:SF283">
    <property type="entry name" value="TRNA 5-METHYLAMINOMETHYL-2-THIOURIDINE BIOSYNTHESIS BIFUNCTIONAL PROTEIN MNMC"/>
    <property type="match status" value="1"/>
</dbReference>
<dbReference type="GO" id="GO:0008033">
    <property type="term" value="P:tRNA processing"/>
    <property type="evidence" value="ECO:0007669"/>
    <property type="project" value="UniProtKB-KW"/>
</dbReference>
<keyword evidence="4 11" id="KW-0808">Transferase</keyword>
<dbReference type="EMBL" id="JAAGRN010000004">
    <property type="protein sequence ID" value="NDY82918.1"/>
    <property type="molecule type" value="Genomic_DNA"/>
</dbReference>
<evidence type="ECO:0000256" key="3">
    <source>
        <dbReference type="ARBA" id="ARBA00022630"/>
    </source>
</evidence>
<dbReference type="InterPro" id="IPR006076">
    <property type="entry name" value="FAD-dep_OxRdtase"/>
</dbReference>
<dbReference type="PANTHER" id="PTHR13847">
    <property type="entry name" value="SARCOSINE DEHYDROGENASE-RELATED"/>
    <property type="match status" value="1"/>
</dbReference>
<evidence type="ECO:0000256" key="1">
    <source>
        <dbReference type="ARBA" id="ARBA00022490"/>
    </source>
</evidence>
<evidence type="ECO:0000259" key="10">
    <source>
        <dbReference type="Pfam" id="PF01266"/>
    </source>
</evidence>
<keyword evidence="5" id="KW-0949">S-adenosyl-L-methionine</keyword>
<dbReference type="InterPro" id="IPR036188">
    <property type="entry name" value="FAD/NAD-bd_sf"/>
</dbReference>
<dbReference type="Gene3D" id="3.40.50.150">
    <property type="entry name" value="Vaccinia Virus protein VP39"/>
    <property type="match status" value="1"/>
</dbReference>
<evidence type="ECO:0000256" key="4">
    <source>
        <dbReference type="ARBA" id="ARBA00022679"/>
    </source>
</evidence>
<dbReference type="GO" id="GO:0016645">
    <property type="term" value="F:oxidoreductase activity, acting on the CH-NH group of donors"/>
    <property type="evidence" value="ECO:0007669"/>
    <property type="project" value="InterPro"/>
</dbReference>
<dbReference type="NCBIfam" id="TIGR03197">
    <property type="entry name" value="MnmC_Cterm"/>
    <property type="match status" value="1"/>
</dbReference>
<comment type="caution">
    <text evidence="11">The sequence shown here is derived from an EMBL/GenBank/DDBJ whole genome shotgun (WGS) entry which is preliminary data.</text>
</comment>
<keyword evidence="8" id="KW-0560">Oxidoreductase</keyword>
<keyword evidence="3" id="KW-0285">Flavoprotein</keyword>
<dbReference type="GO" id="GO:0032259">
    <property type="term" value="P:methylation"/>
    <property type="evidence" value="ECO:0007669"/>
    <property type="project" value="UniProtKB-KW"/>
</dbReference>
<keyword evidence="2 11" id="KW-0489">Methyltransferase</keyword>
<sequence length="572" mass="61621">MSSIEALHLQSRWRDRQHFTILDADFGIGLRFLDIWADWQAHPQRPDRLHVIGLVNALPDAIALSKQFALAASTARKVCVDKLINAWPLNLPGLHRMDFEDGAVTLTLLVGDRGLSLERLRAKVDLFCLSSEDLTDDLSAQGKLFETLVRLAGPDADIVFPAGLDVDYRELTERLNKRSHSTTSNWEQFAQKPLDRCAIVVGAGFAGMGVAHALALRGWAVTVIDKKSASNPSTSGEMAFTTHARHVSAAQTPMVSRDDDLRARLSRAGSLRSMARWRHLPKTVVNRCGAIQLQRDQGRIVDLSSVLAALRFPTEWARYVDAQEASVLSGRKLARGGIYFPTAAQVNPQGLIDALACTPGIQLLEGDVDRLAKANDQWLAQDAGGNILAQAPYVVVASAMDSFNILNRSHVLPEDSRLSKMHALAGEITLLPNEALAGGPRCIVSGDGYVLPAVDGFCVAGSSYVHGATQAVSTAEGRIGNLKRAAGLLNQPHIPQDLCETALPGWAGWRAVMPGRLPVVGPVPETYGLWVACGFASRGLTWAPLAGDLIAAALNAEPLPLENDIIDAISAI</sequence>